<dbReference type="GO" id="GO:0003677">
    <property type="term" value="F:DNA binding"/>
    <property type="evidence" value="ECO:0007669"/>
    <property type="project" value="UniProtKB-KW"/>
</dbReference>
<evidence type="ECO:0000256" key="5">
    <source>
        <dbReference type="ARBA" id="ARBA00023163"/>
    </source>
</evidence>
<dbReference type="PRINTS" id="PR00039">
    <property type="entry name" value="HTHLYSR"/>
</dbReference>
<dbReference type="GO" id="GO:0003700">
    <property type="term" value="F:DNA-binding transcription factor activity"/>
    <property type="evidence" value="ECO:0007669"/>
    <property type="project" value="InterPro"/>
</dbReference>
<feature type="domain" description="HTH lysR-type" evidence="6">
    <location>
        <begin position="3"/>
        <end position="60"/>
    </location>
</feature>
<evidence type="ECO:0000256" key="4">
    <source>
        <dbReference type="ARBA" id="ARBA00023125"/>
    </source>
</evidence>
<evidence type="ECO:0000313" key="8">
    <source>
        <dbReference type="Proteomes" id="UP000076574"/>
    </source>
</evidence>
<name>A0A163ZIR3_9BRAD</name>
<evidence type="ECO:0000256" key="1">
    <source>
        <dbReference type="ARBA" id="ARBA00003502"/>
    </source>
</evidence>
<dbReference type="PANTHER" id="PTHR30537:SF80">
    <property type="entry name" value="TRANSCRIPTIONAL REGULATOR"/>
    <property type="match status" value="1"/>
</dbReference>
<dbReference type="CDD" id="cd08422">
    <property type="entry name" value="PBP2_CrgA_like"/>
    <property type="match status" value="1"/>
</dbReference>
<dbReference type="RefSeq" id="WP_068732391.1">
    <property type="nucleotide sequence ID" value="NZ_LVYV01000010.1"/>
</dbReference>
<evidence type="ECO:0000256" key="2">
    <source>
        <dbReference type="ARBA" id="ARBA00009437"/>
    </source>
</evidence>
<comment type="function">
    <text evidence="1">NodD regulates the expression of the nodABCFE genes which encode other nodulation proteins. NodD is also a negative regulator of its own expression. Binds flavonoids as inducers.</text>
</comment>
<dbReference type="InterPro" id="IPR036390">
    <property type="entry name" value="WH_DNA-bd_sf"/>
</dbReference>
<dbReference type="PANTHER" id="PTHR30537">
    <property type="entry name" value="HTH-TYPE TRANSCRIPTIONAL REGULATOR"/>
    <property type="match status" value="1"/>
</dbReference>
<keyword evidence="3" id="KW-0805">Transcription regulation</keyword>
<dbReference type="InterPro" id="IPR000847">
    <property type="entry name" value="LysR_HTH_N"/>
</dbReference>
<evidence type="ECO:0000259" key="6">
    <source>
        <dbReference type="PROSITE" id="PS50931"/>
    </source>
</evidence>
<dbReference type="Pfam" id="PF03466">
    <property type="entry name" value="LysR_substrate"/>
    <property type="match status" value="1"/>
</dbReference>
<accession>A0A163ZIR3</accession>
<comment type="caution">
    <text evidence="7">The sequence shown here is derived from an EMBL/GenBank/DDBJ whole genome shotgun (WGS) entry which is preliminary data.</text>
</comment>
<evidence type="ECO:0000313" key="7">
    <source>
        <dbReference type="EMBL" id="KZD23520.1"/>
    </source>
</evidence>
<dbReference type="SUPFAM" id="SSF46785">
    <property type="entry name" value="Winged helix' DNA-binding domain"/>
    <property type="match status" value="1"/>
</dbReference>
<protein>
    <submittedName>
        <fullName evidence="7">LysR family transcriptional regulator</fullName>
    </submittedName>
</protein>
<dbReference type="Pfam" id="PF00126">
    <property type="entry name" value="HTH_1"/>
    <property type="match status" value="1"/>
</dbReference>
<keyword evidence="8" id="KW-1185">Reference proteome</keyword>
<dbReference type="EMBL" id="LVYV01000010">
    <property type="protein sequence ID" value="KZD23520.1"/>
    <property type="molecule type" value="Genomic_DNA"/>
</dbReference>
<dbReference type="SUPFAM" id="SSF53850">
    <property type="entry name" value="Periplasmic binding protein-like II"/>
    <property type="match status" value="1"/>
</dbReference>
<dbReference type="OrthoDB" id="9786526at2"/>
<dbReference type="STRING" id="943830.A4A58_26815"/>
<comment type="similarity">
    <text evidence="2">Belongs to the LysR transcriptional regulatory family.</text>
</comment>
<dbReference type="Gene3D" id="1.10.10.10">
    <property type="entry name" value="Winged helix-like DNA-binding domain superfamily/Winged helix DNA-binding domain"/>
    <property type="match status" value="1"/>
</dbReference>
<dbReference type="Proteomes" id="UP000076574">
    <property type="component" value="Unassembled WGS sequence"/>
</dbReference>
<keyword evidence="5" id="KW-0804">Transcription</keyword>
<evidence type="ECO:0000256" key="3">
    <source>
        <dbReference type="ARBA" id="ARBA00023015"/>
    </source>
</evidence>
<dbReference type="InterPro" id="IPR005119">
    <property type="entry name" value="LysR_subst-bd"/>
</dbReference>
<sequence length="304" mass="33625">MTDTVALFQAFIRVVEAGSFSRVAEEQNSSQPTVSRQIATLEDHLGTRLFTRTTRKLTLTDDGRGFYERAKLALEAVAEAEGAVGRRRARPSGTLQLALPVVFGRLRVIPYLKGFLARYPDVSVDLVMSDGFSDLVEDGIDLAIRSGVVTDPNLIARKIGVTRRILVASPSYLRGKTLPTHPNDLIGHDCIPYTRFTGGVTWRFESPDGPIAIEATGPVRTQSSEGIREAVMSGLGIGFVPIWHFRDEIETGRLIVLLEAFEPKPVPISAVYPSRRFVPQKTRAMIDYLETQFAMDPTLNPKRV</sequence>
<gene>
    <name evidence="7" type="ORF">A4A58_26815</name>
</gene>
<proteinExistence type="inferred from homology"/>
<dbReference type="AlphaFoldDB" id="A0A163ZIR3"/>
<dbReference type="InterPro" id="IPR036388">
    <property type="entry name" value="WH-like_DNA-bd_sf"/>
</dbReference>
<dbReference type="FunFam" id="1.10.10.10:FF:000001">
    <property type="entry name" value="LysR family transcriptional regulator"/>
    <property type="match status" value="1"/>
</dbReference>
<dbReference type="PROSITE" id="PS50931">
    <property type="entry name" value="HTH_LYSR"/>
    <property type="match status" value="1"/>
</dbReference>
<organism evidence="7 8">
    <name type="scientific">Tardiphaga robiniae</name>
    <dbReference type="NCBI Taxonomy" id="943830"/>
    <lineage>
        <taxon>Bacteria</taxon>
        <taxon>Pseudomonadati</taxon>
        <taxon>Pseudomonadota</taxon>
        <taxon>Alphaproteobacteria</taxon>
        <taxon>Hyphomicrobiales</taxon>
        <taxon>Nitrobacteraceae</taxon>
        <taxon>Tardiphaga</taxon>
    </lineage>
</organism>
<dbReference type="Gene3D" id="3.40.190.290">
    <property type="match status" value="1"/>
</dbReference>
<keyword evidence="4" id="KW-0238">DNA-binding</keyword>
<reference evidence="7 8" key="1">
    <citation type="submission" date="2016-03" db="EMBL/GenBank/DDBJ databases">
        <title>Microsymbionts genomes from the relict species Vavilovia formosa (Stev.) Fed.</title>
        <authorList>
            <person name="Kopat V."/>
            <person name="Chirak E."/>
            <person name="Kimeklis A."/>
            <person name="Andronov E."/>
        </authorList>
    </citation>
    <scope>NUCLEOTIDE SEQUENCE [LARGE SCALE GENOMIC DNA]</scope>
    <source>
        <strain evidence="7 8">Vaf07</strain>
    </source>
</reference>
<dbReference type="InterPro" id="IPR058163">
    <property type="entry name" value="LysR-type_TF_proteobact-type"/>
</dbReference>